<keyword evidence="3" id="KW-1185">Reference proteome</keyword>
<protein>
    <recommendedName>
        <fullName evidence="4">Retrotransposon Copia-like N-terminal domain-containing protein</fullName>
    </recommendedName>
</protein>
<comment type="caution">
    <text evidence="2">The sequence shown here is derived from an EMBL/GenBank/DDBJ whole genome shotgun (WGS) entry which is preliminary data.</text>
</comment>
<dbReference type="EMBL" id="CAMAPF010000991">
    <property type="protein sequence ID" value="CAH9135790.1"/>
    <property type="molecule type" value="Genomic_DNA"/>
</dbReference>
<name>A0AAV0FJI5_9ASTE</name>
<evidence type="ECO:0000313" key="3">
    <source>
        <dbReference type="Proteomes" id="UP001152523"/>
    </source>
</evidence>
<feature type="non-terminal residue" evidence="2">
    <location>
        <position position="295"/>
    </location>
</feature>
<feature type="compositionally biased region" description="Gly residues" evidence="1">
    <location>
        <begin position="256"/>
        <end position="265"/>
    </location>
</feature>
<evidence type="ECO:0008006" key="4">
    <source>
        <dbReference type="Google" id="ProtNLM"/>
    </source>
</evidence>
<proteinExistence type="predicted"/>
<dbReference type="PANTHER" id="PTHR47481">
    <property type="match status" value="1"/>
</dbReference>
<sequence>MVSDDQAATSSPGNDTISSVLPSSQVSLSNAHHFVSLKLTSRNYLFWKTQLVPLLRGNQLLGYVDGTMPCPPKSDPTYSTWVTQDQSILSMLISSLSEEIMPLAIGHSTARDVWVAIERALASQTRARSLSLLTQFQSLRQGDMSHTEYLGKAKVLVENLAQSGRPVSLDEQNLYVFRGLRSDYRSMVSTLATQPEPATLDEIAHFITTHQFIYEDEPSIPVSDLVPSPPTAHLSHTSHQMHGSSSQSSALTSSGRQGGYRGRGSGSHRGRSPARGRGVPHSNPHSTCLVCQICG</sequence>
<reference evidence="2" key="1">
    <citation type="submission" date="2022-07" db="EMBL/GenBank/DDBJ databases">
        <authorList>
            <person name="Macas J."/>
            <person name="Novak P."/>
            <person name="Neumann P."/>
        </authorList>
    </citation>
    <scope>NUCLEOTIDE SEQUENCE</scope>
</reference>
<feature type="region of interest" description="Disordered" evidence="1">
    <location>
        <begin position="220"/>
        <end position="283"/>
    </location>
</feature>
<feature type="compositionally biased region" description="Low complexity" evidence="1">
    <location>
        <begin position="235"/>
        <end position="255"/>
    </location>
</feature>
<dbReference type="PANTHER" id="PTHR47481:SF43">
    <property type="entry name" value="RETROTRANSPOSON COPIA-LIKE N-TERMINAL DOMAIN-CONTAINING PROTEIN"/>
    <property type="match status" value="1"/>
</dbReference>
<dbReference type="AlphaFoldDB" id="A0AAV0FJI5"/>
<gene>
    <name evidence="2" type="ORF">CEPIT_LOCUS34787</name>
</gene>
<organism evidence="2 3">
    <name type="scientific">Cuscuta epithymum</name>
    <dbReference type="NCBI Taxonomy" id="186058"/>
    <lineage>
        <taxon>Eukaryota</taxon>
        <taxon>Viridiplantae</taxon>
        <taxon>Streptophyta</taxon>
        <taxon>Embryophyta</taxon>
        <taxon>Tracheophyta</taxon>
        <taxon>Spermatophyta</taxon>
        <taxon>Magnoliopsida</taxon>
        <taxon>eudicotyledons</taxon>
        <taxon>Gunneridae</taxon>
        <taxon>Pentapetalae</taxon>
        <taxon>asterids</taxon>
        <taxon>lamiids</taxon>
        <taxon>Solanales</taxon>
        <taxon>Convolvulaceae</taxon>
        <taxon>Cuscuteae</taxon>
        <taxon>Cuscuta</taxon>
        <taxon>Cuscuta subgen. Cuscuta</taxon>
    </lineage>
</organism>
<evidence type="ECO:0000313" key="2">
    <source>
        <dbReference type="EMBL" id="CAH9135790.1"/>
    </source>
</evidence>
<accession>A0AAV0FJI5</accession>
<evidence type="ECO:0000256" key="1">
    <source>
        <dbReference type="SAM" id="MobiDB-lite"/>
    </source>
</evidence>
<dbReference type="Pfam" id="PF14223">
    <property type="entry name" value="Retrotran_gag_2"/>
    <property type="match status" value="1"/>
</dbReference>
<dbReference type="Proteomes" id="UP001152523">
    <property type="component" value="Unassembled WGS sequence"/>
</dbReference>